<keyword evidence="1" id="KW-0547">Nucleotide-binding</keyword>
<dbReference type="PANTHER" id="PTHR44329">
    <property type="entry name" value="SERINE/THREONINE-PROTEIN KINASE TNNI3K-RELATED"/>
    <property type="match status" value="1"/>
</dbReference>
<dbReference type="OrthoDB" id="10261027at2759"/>
<dbReference type="InterPro" id="IPR017441">
    <property type="entry name" value="Protein_kinase_ATP_BS"/>
</dbReference>
<dbReference type="InterPro" id="IPR051681">
    <property type="entry name" value="Ser/Thr_Kinases-Pseudokinases"/>
</dbReference>
<keyword evidence="1" id="KW-0067">ATP-binding</keyword>
<dbReference type="Pfam" id="PF07714">
    <property type="entry name" value="PK_Tyr_Ser-Thr"/>
    <property type="match status" value="2"/>
</dbReference>
<feature type="domain" description="Protein kinase" evidence="3">
    <location>
        <begin position="22"/>
        <end position="300"/>
    </location>
</feature>
<dbReference type="PROSITE" id="PS50011">
    <property type="entry name" value="PROTEIN_KINASE_DOM"/>
    <property type="match status" value="1"/>
</dbReference>
<dbReference type="EMBL" id="WTPW01000338">
    <property type="protein sequence ID" value="KAF0521248.1"/>
    <property type="molecule type" value="Genomic_DNA"/>
</dbReference>
<name>A0A8H4AQ13_GIGMA</name>
<evidence type="ECO:0000259" key="3">
    <source>
        <dbReference type="PROSITE" id="PS50011"/>
    </source>
</evidence>
<dbReference type="GO" id="GO:0005524">
    <property type="term" value="F:ATP binding"/>
    <property type="evidence" value="ECO:0007669"/>
    <property type="project" value="UniProtKB-UniRule"/>
</dbReference>
<evidence type="ECO:0000256" key="2">
    <source>
        <dbReference type="SAM" id="MobiDB-lite"/>
    </source>
</evidence>
<dbReference type="InterPro" id="IPR001245">
    <property type="entry name" value="Ser-Thr/Tyr_kinase_cat_dom"/>
</dbReference>
<organism evidence="4 5">
    <name type="scientific">Gigaspora margarita</name>
    <dbReference type="NCBI Taxonomy" id="4874"/>
    <lineage>
        <taxon>Eukaryota</taxon>
        <taxon>Fungi</taxon>
        <taxon>Fungi incertae sedis</taxon>
        <taxon>Mucoromycota</taxon>
        <taxon>Glomeromycotina</taxon>
        <taxon>Glomeromycetes</taxon>
        <taxon>Diversisporales</taxon>
        <taxon>Gigasporaceae</taxon>
        <taxon>Gigaspora</taxon>
    </lineage>
</organism>
<feature type="binding site" evidence="1">
    <location>
        <position position="51"/>
    </location>
    <ligand>
        <name>ATP</name>
        <dbReference type="ChEBI" id="CHEBI:30616"/>
    </ligand>
</feature>
<accession>A0A8H4AQ13</accession>
<proteinExistence type="predicted"/>
<dbReference type="Proteomes" id="UP000439903">
    <property type="component" value="Unassembled WGS sequence"/>
</dbReference>
<dbReference type="GO" id="GO:0004674">
    <property type="term" value="F:protein serine/threonine kinase activity"/>
    <property type="evidence" value="ECO:0007669"/>
    <property type="project" value="TreeGrafter"/>
</dbReference>
<keyword evidence="5" id="KW-1185">Reference proteome</keyword>
<dbReference type="SUPFAM" id="SSF56112">
    <property type="entry name" value="Protein kinase-like (PK-like)"/>
    <property type="match status" value="1"/>
</dbReference>
<dbReference type="PROSITE" id="PS00107">
    <property type="entry name" value="PROTEIN_KINASE_ATP"/>
    <property type="match status" value="1"/>
</dbReference>
<sequence length="300" mass="34452">MSNWFEVAIEHKYIKLFEYKSFQNWKVIGRGGFGTVYSAYSKDVEKTIALKSLYCEDNDNDTSPNGLIKELKNITRVSHHDNIVRFFGITQDPNIEIYYMVLQFANNGDLRCYLRNHFSELDWATKIRMAKDISSGINCLHNTNIVHRDLHDRNVLVHDDPFKYKRDESSDIYSLGLLFWELSSGIPPFKNISNPANGILHVINGERETPINGTPADFMNIYRDAWNGDPNLRPSIAEIRNRLNNMQMIPINHGEQDSTIDISIYNFPGNIYKDTSIDISSDDNSNSSTQDINSIGFNIN</sequence>
<dbReference type="AlphaFoldDB" id="A0A8H4AQ13"/>
<dbReference type="Gene3D" id="1.10.510.10">
    <property type="entry name" value="Transferase(Phosphotransferase) domain 1"/>
    <property type="match status" value="2"/>
</dbReference>
<evidence type="ECO:0000313" key="4">
    <source>
        <dbReference type="EMBL" id="KAF0521248.1"/>
    </source>
</evidence>
<feature type="region of interest" description="Disordered" evidence="2">
    <location>
        <begin position="279"/>
        <end position="300"/>
    </location>
</feature>
<dbReference type="InterPro" id="IPR000719">
    <property type="entry name" value="Prot_kinase_dom"/>
</dbReference>
<comment type="caution">
    <text evidence="4">The sequence shown here is derived from an EMBL/GenBank/DDBJ whole genome shotgun (WGS) entry which is preliminary data.</text>
</comment>
<evidence type="ECO:0000256" key="1">
    <source>
        <dbReference type="PROSITE-ProRule" id="PRU10141"/>
    </source>
</evidence>
<keyword evidence="4" id="KW-0808">Transferase</keyword>
<dbReference type="InterPro" id="IPR011009">
    <property type="entry name" value="Kinase-like_dom_sf"/>
</dbReference>
<reference evidence="4 5" key="1">
    <citation type="journal article" date="2019" name="Environ. Microbiol.">
        <title>At the nexus of three kingdoms: the genome of the mycorrhizal fungus Gigaspora margarita provides insights into plant, endobacterial and fungal interactions.</title>
        <authorList>
            <person name="Venice F."/>
            <person name="Ghignone S."/>
            <person name="Salvioli di Fossalunga A."/>
            <person name="Amselem J."/>
            <person name="Novero M."/>
            <person name="Xianan X."/>
            <person name="Sedzielewska Toro K."/>
            <person name="Morin E."/>
            <person name="Lipzen A."/>
            <person name="Grigoriev I.V."/>
            <person name="Henrissat B."/>
            <person name="Martin F.M."/>
            <person name="Bonfante P."/>
        </authorList>
    </citation>
    <scope>NUCLEOTIDE SEQUENCE [LARGE SCALE GENOMIC DNA]</scope>
    <source>
        <strain evidence="4 5">BEG34</strain>
    </source>
</reference>
<keyword evidence="4" id="KW-0418">Kinase</keyword>
<protein>
    <submittedName>
        <fullName evidence="4">Kinase-like protein</fullName>
    </submittedName>
</protein>
<gene>
    <name evidence="4" type="ORF">F8M41_015887</name>
</gene>
<evidence type="ECO:0000313" key="5">
    <source>
        <dbReference type="Proteomes" id="UP000439903"/>
    </source>
</evidence>